<name>J7RHD3_9APHY</name>
<evidence type="ECO:0000313" key="1">
    <source>
        <dbReference type="EMBL" id="CCM06992.1"/>
    </source>
</evidence>
<dbReference type="SUPFAM" id="SSF52047">
    <property type="entry name" value="RNI-like"/>
    <property type="match status" value="1"/>
</dbReference>
<dbReference type="RefSeq" id="XP_012177013.1">
    <property type="nucleotide sequence ID" value="XM_012321623.1"/>
</dbReference>
<accession>J7RHD3</accession>
<dbReference type="OrthoDB" id="2775820at2759"/>
<organism evidence="1 2">
    <name type="scientific">Fibroporia radiculosa</name>
    <dbReference type="NCBI Taxonomy" id="599839"/>
    <lineage>
        <taxon>Eukaryota</taxon>
        <taxon>Fungi</taxon>
        <taxon>Dikarya</taxon>
        <taxon>Basidiomycota</taxon>
        <taxon>Agaricomycotina</taxon>
        <taxon>Agaricomycetes</taxon>
        <taxon>Polyporales</taxon>
        <taxon>Fibroporiaceae</taxon>
        <taxon>Fibroporia</taxon>
    </lineage>
</organism>
<sequence length="500" mass="55435">MAAIHRLNEDIIYDIFSLLVASSFRSPLDSCHAFREGTTWFSITAVCRQWRHVAFSAPSLWKEIVLTRRTRRPLLELFLKRSRDIDLTVRIEGRVTTSGIESFVCLTSMVSLHSVRISSFSVEGMSPGKMVEVLAPFTNCAAGRMKTISLSARIYSTSTRLCDIPSLFANGTPSLRSVQMLDISVPWMFYAGLTEIVLKNQRLSSMNDLKRMLRRCPDLRILTFGLSNHTRILAPATDTSVVDLPQLTQLTLFGHHGPVAEILTQMAFPTTTRIGLAFVDHMISSSYIRYTDGCDALCDIIHSVNDATLDMLSLIDYRITISSSKANFAVQWEWSSRSVDDPRDSIYLAHIGDVVSFPTLRSLTITGSRLILSDRDWLNILGLVPSLMSLCLQNWSSDGAGIFEAVGHVIPMGSTHGHFSVCPSLSHLTVYENEDIPGLYDALPIILSVLCARKVHDAALTCAEFHVHPDSVGVLSQGLQGVVDQLVITQVAQPYDCEPI</sequence>
<dbReference type="HOGENOM" id="CLU_561435_0_0_1"/>
<dbReference type="GeneID" id="24101892"/>
<dbReference type="Gene3D" id="3.80.10.10">
    <property type="entry name" value="Ribonuclease Inhibitor"/>
    <property type="match status" value="1"/>
</dbReference>
<proteinExistence type="predicted"/>
<dbReference type="AlphaFoldDB" id="J7RHD3"/>
<dbReference type="Proteomes" id="UP000006352">
    <property type="component" value="Unassembled WGS sequence"/>
</dbReference>
<protein>
    <submittedName>
        <fullName evidence="1">Uncharacterized protein</fullName>
    </submittedName>
</protein>
<reference evidence="1 2" key="1">
    <citation type="journal article" date="2012" name="Appl. Environ. Microbiol.">
        <title>Short-read sequencing for genomic analysis of the brown rot fungus Fibroporia radiculosa.</title>
        <authorList>
            <person name="Tang J.D."/>
            <person name="Perkins A.D."/>
            <person name="Sonstegard T.S."/>
            <person name="Schroeder S.G."/>
            <person name="Burgess S.C."/>
            <person name="Diehl S.V."/>
        </authorList>
    </citation>
    <scope>NUCLEOTIDE SEQUENCE [LARGE SCALE GENOMIC DNA]</scope>
    <source>
        <strain evidence="1 2">TFFH 294</strain>
    </source>
</reference>
<dbReference type="InParanoid" id="J7RHD3"/>
<gene>
    <name evidence="1" type="ORF">FIBRA_09309</name>
</gene>
<dbReference type="EMBL" id="HE797600">
    <property type="protein sequence ID" value="CCM06992.1"/>
    <property type="molecule type" value="Genomic_DNA"/>
</dbReference>
<evidence type="ECO:0000313" key="2">
    <source>
        <dbReference type="Proteomes" id="UP000006352"/>
    </source>
</evidence>
<dbReference type="InterPro" id="IPR032675">
    <property type="entry name" value="LRR_dom_sf"/>
</dbReference>
<keyword evidence="2" id="KW-1185">Reference proteome</keyword>